<dbReference type="Proteomes" id="UP000494256">
    <property type="component" value="Unassembled WGS sequence"/>
</dbReference>
<evidence type="ECO:0000313" key="6">
    <source>
        <dbReference type="Proteomes" id="UP000494256"/>
    </source>
</evidence>
<feature type="chain" id="PRO_5036272859" evidence="2">
    <location>
        <begin position="19"/>
        <end position="206"/>
    </location>
</feature>
<evidence type="ECO:0000313" key="3">
    <source>
        <dbReference type="EMBL" id="CAB3222257.1"/>
    </source>
</evidence>
<evidence type="ECO:0000256" key="2">
    <source>
        <dbReference type="SAM" id="SignalP"/>
    </source>
</evidence>
<protein>
    <submittedName>
        <fullName evidence="3">Uncharacterized protein</fullName>
    </submittedName>
</protein>
<reference evidence="5 6" key="1">
    <citation type="submission" date="2020-04" db="EMBL/GenBank/DDBJ databases">
        <authorList>
            <person name="Wallbank WR R."/>
            <person name="Pardo Diaz C."/>
            <person name="Kozak K."/>
            <person name="Martin S."/>
            <person name="Jiggins C."/>
            <person name="Moest M."/>
            <person name="Warren A I."/>
            <person name="Byers J.R.P. K."/>
            <person name="Montejo-Kovacevich G."/>
            <person name="Yen C E."/>
        </authorList>
    </citation>
    <scope>NUCLEOTIDE SEQUENCE [LARGE SCALE GENOMIC DNA]</scope>
</reference>
<keyword evidence="5" id="KW-1185">Reference proteome</keyword>
<dbReference type="OrthoDB" id="7461104at2759"/>
<dbReference type="EMBL" id="CADEBC010000083">
    <property type="protein sequence ID" value="CAB3222257.1"/>
    <property type="molecule type" value="Genomic_DNA"/>
</dbReference>
<keyword evidence="1" id="KW-0812">Transmembrane</keyword>
<keyword evidence="1" id="KW-1133">Transmembrane helix</keyword>
<evidence type="ECO:0000313" key="5">
    <source>
        <dbReference type="Proteomes" id="UP000494106"/>
    </source>
</evidence>
<evidence type="ECO:0000313" key="4">
    <source>
        <dbReference type="EMBL" id="CAB3245550.1"/>
    </source>
</evidence>
<dbReference type="Proteomes" id="UP000494106">
    <property type="component" value="Unassembled WGS sequence"/>
</dbReference>
<sequence length="206" mass="23077">MYKIFVVFAWALLSSCSSTPVEDSVVSVYTTQSTTAGTNPSLDVYHQIANNLAERITSPIYRFLGYNRTTSPPATTKPLWPELELLDDDDLTTKHELKPVDNEIEQTRDVEELSPGLMQPQKKPEKITLYSSLTSTYLPAKLAVNNSRKNEVAFDGLDLDDVDMDRKKTREGPFIYVMEFIGSVFQLIWGGLTSLFKPTSGSSPSR</sequence>
<dbReference type="AlphaFoldDB" id="A0A8S0YV79"/>
<organism evidence="3 5">
    <name type="scientific">Arctia plantaginis</name>
    <name type="common">Wood tiger moth</name>
    <name type="synonym">Phalaena plantaginis</name>
    <dbReference type="NCBI Taxonomy" id="874455"/>
    <lineage>
        <taxon>Eukaryota</taxon>
        <taxon>Metazoa</taxon>
        <taxon>Ecdysozoa</taxon>
        <taxon>Arthropoda</taxon>
        <taxon>Hexapoda</taxon>
        <taxon>Insecta</taxon>
        <taxon>Pterygota</taxon>
        <taxon>Neoptera</taxon>
        <taxon>Endopterygota</taxon>
        <taxon>Lepidoptera</taxon>
        <taxon>Glossata</taxon>
        <taxon>Ditrysia</taxon>
        <taxon>Noctuoidea</taxon>
        <taxon>Erebidae</taxon>
        <taxon>Arctiinae</taxon>
        <taxon>Arctia</taxon>
    </lineage>
</organism>
<keyword evidence="1" id="KW-0472">Membrane</keyword>
<comment type="caution">
    <text evidence="3">The sequence shown here is derived from an EMBL/GenBank/DDBJ whole genome shotgun (WGS) entry which is preliminary data.</text>
</comment>
<feature type="transmembrane region" description="Helical" evidence="1">
    <location>
        <begin position="174"/>
        <end position="196"/>
    </location>
</feature>
<dbReference type="EMBL" id="CADEBD010000327">
    <property type="protein sequence ID" value="CAB3245550.1"/>
    <property type="molecule type" value="Genomic_DNA"/>
</dbReference>
<keyword evidence="2" id="KW-0732">Signal</keyword>
<feature type="signal peptide" evidence="2">
    <location>
        <begin position="1"/>
        <end position="18"/>
    </location>
</feature>
<gene>
    <name evidence="4" type="ORF">APLA_LOCUS11120</name>
    <name evidence="3" type="ORF">APLA_LOCUS970</name>
</gene>
<dbReference type="PROSITE" id="PS51257">
    <property type="entry name" value="PROKAR_LIPOPROTEIN"/>
    <property type="match status" value="1"/>
</dbReference>
<evidence type="ECO:0000256" key="1">
    <source>
        <dbReference type="SAM" id="Phobius"/>
    </source>
</evidence>
<proteinExistence type="predicted"/>
<name>A0A8S0YV79_ARCPL</name>
<accession>A0A8S0YV79</accession>